<feature type="region of interest" description="Disordered" evidence="1">
    <location>
        <begin position="67"/>
        <end position="154"/>
    </location>
</feature>
<dbReference type="AlphaFoldDB" id="A0A9P0F2B8"/>
<feature type="compositionally biased region" description="Polar residues" evidence="1">
    <location>
        <begin position="70"/>
        <end position="80"/>
    </location>
</feature>
<feature type="region of interest" description="Disordered" evidence="1">
    <location>
        <begin position="204"/>
        <end position="248"/>
    </location>
</feature>
<feature type="compositionally biased region" description="Polar residues" evidence="1">
    <location>
        <begin position="1"/>
        <end position="16"/>
    </location>
</feature>
<proteinExistence type="predicted"/>
<feature type="region of interest" description="Disordered" evidence="1">
    <location>
        <begin position="1"/>
        <end position="30"/>
    </location>
</feature>
<name>A0A9P0F2B8_BEMTA</name>
<evidence type="ECO:0000256" key="1">
    <source>
        <dbReference type="SAM" id="MobiDB-lite"/>
    </source>
</evidence>
<dbReference type="Proteomes" id="UP001152759">
    <property type="component" value="Chromosome 2"/>
</dbReference>
<accession>A0A9P0F2B8</accession>
<feature type="compositionally biased region" description="Polar residues" evidence="1">
    <location>
        <begin position="314"/>
        <end position="325"/>
    </location>
</feature>
<dbReference type="EMBL" id="OU963863">
    <property type="protein sequence ID" value="CAH0385903.1"/>
    <property type="molecule type" value="Genomic_DNA"/>
</dbReference>
<sequence>MQQQTQTAPPQHSVTNSGSSPGGSLSCPPEYSLFNDSFSKVTQKSMWGRDDENANQRCMNFATAAAAGASNCSAPGQSSIGPAPRFLDATPPQVDASKAPGYRGSMSVSSPVLQSKSAPPPPPCIDHSPPPPPLPTSYANLIPEPSPSQIQAPNITVRSESNYSSRPSYSDDFAQQDSPTSLLKMVSLNDTNFYHTNYSQPETAVSMSRLNPRAPDFSSVKQSLPPAPLQQPLYNQPPPPNNYLPQPLPSTVLNSNVVSFSVNKYLQQSQQPRLNGQASWPFVAGPRYVGPQQEHLTSLASLNPSQSDVFTGLENGNINLSSSMTPPHVSPQGLVEDRKAPPRPIGTERAWKMAGCDSQPEWTLDQKIAWNPIVERQQQSYRPASQYSRISVTEEIQPIVDNSIPGVVGDAGHFNGTSALPLSVMHSMPPITHFASLDTSNLVCPTDPVIKSVEPSWDPRLICLPEIPDKQQSLIILTNHSKMQ</sequence>
<feature type="compositionally biased region" description="Low complexity" evidence="1">
    <location>
        <begin position="17"/>
        <end position="29"/>
    </location>
</feature>
<gene>
    <name evidence="2" type="ORF">BEMITA_LOCUS5080</name>
</gene>
<feature type="compositionally biased region" description="Pro residues" evidence="1">
    <location>
        <begin position="225"/>
        <end position="248"/>
    </location>
</feature>
<organism evidence="2 3">
    <name type="scientific">Bemisia tabaci</name>
    <name type="common">Sweetpotato whitefly</name>
    <name type="synonym">Aleurodes tabaci</name>
    <dbReference type="NCBI Taxonomy" id="7038"/>
    <lineage>
        <taxon>Eukaryota</taxon>
        <taxon>Metazoa</taxon>
        <taxon>Ecdysozoa</taxon>
        <taxon>Arthropoda</taxon>
        <taxon>Hexapoda</taxon>
        <taxon>Insecta</taxon>
        <taxon>Pterygota</taxon>
        <taxon>Neoptera</taxon>
        <taxon>Paraneoptera</taxon>
        <taxon>Hemiptera</taxon>
        <taxon>Sternorrhyncha</taxon>
        <taxon>Aleyrodoidea</taxon>
        <taxon>Aleyrodidae</taxon>
        <taxon>Aleyrodinae</taxon>
        <taxon>Bemisia</taxon>
    </lineage>
</organism>
<evidence type="ECO:0000313" key="3">
    <source>
        <dbReference type="Proteomes" id="UP001152759"/>
    </source>
</evidence>
<evidence type="ECO:0000313" key="2">
    <source>
        <dbReference type="EMBL" id="CAH0385903.1"/>
    </source>
</evidence>
<keyword evidence="3" id="KW-1185">Reference proteome</keyword>
<feature type="region of interest" description="Disordered" evidence="1">
    <location>
        <begin position="314"/>
        <end position="343"/>
    </location>
</feature>
<reference evidence="2" key="1">
    <citation type="submission" date="2021-12" db="EMBL/GenBank/DDBJ databases">
        <authorList>
            <person name="King R."/>
        </authorList>
    </citation>
    <scope>NUCLEOTIDE SEQUENCE</scope>
</reference>
<feature type="compositionally biased region" description="Polar residues" evidence="1">
    <location>
        <begin position="106"/>
        <end position="117"/>
    </location>
</feature>
<feature type="compositionally biased region" description="Pro residues" evidence="1">
    <location>
        <begin position="118"/>
        <end position="135"/>
    </location>
</feature>
<protein>
    <submittedName>
        <fullName evidence="2">Uncharacterized protein</fullName>
    </submittedName>
</protein>